<organism evidence="3">
    <name type="scientific">Rhizochromulina marina</name>
    <dbReference type="NCBI Taxonomy" id="1034831"/>
    <lineage>
        <taxon>Eukaryota</taxon>
        <taxon>Sar</taxon>
        <taxon>Stramenopiles</taxon>
        <taxon>Ochrophyta</taxon>
        <taxon>Dictyochophyceae</taxon>
        <taxon>Rhizochromulinales</taxon>
        <taxon>Rhizochromulina</taxon>
    </lineage>
</organism>
<sequence length="756" mass="82990">MEPCTARRRRSRWAERRQACGALLQLLCLGGLPSAPSVHAELTSLGLVGHPASLSLAAEGRAQLQLRHGETERCLGADGVFHQSCGHRETWRLRGHSSSGWALESASQPGKCLRRTRWKGSLGVAPCSATRRVQNWVLHPLQESHHSSSPGFARDEGQRWILAWSKSGGRQAFCLGLDKDDSLQLAAISYPPQASDPRLAQCTALRVAEFRRQTPGADHGLKLPWWSDTSPTTLERGRARPGSRPRKAAPGSNLHSPAAGRGASRKRRTRGAPVRQAPAAEAWVEARTGLDLPLVLSANPGDGQSLEAPGLTRQELLGAGAYSKYMMPVYAVAWYAEVEAPAFAQSLAAWRTGASVPDDPDAEVLADDPSLFMALGTPAGYDRTLLVKMAMSLSAETMQGGMLSTWHLSSGHKKAILSAAQRHRDDCCTRGTELAFTWKGRTGEVEIRFNGKLVETLLDPAARTEASQARADPRGFVTPPASMRALEQEFARGLSLPRAFFYQFYAEDPALLMSLHAKRGFTARLPGLLSHFAPPPAAPPSLKVEDRRREDNLEQHTRRRQRAPRRQQKRPRKKHMAAVTEASSRNGTALNDGIQVDLPERIAAALYEALEPIHPQSWWIFASDEVLVLDLFTALSMLLTLLVMATAQLHRARERVTFRRMSWQKWLSRIRGDFDCPGTERRHVAADLVRRWWQQRRRSRRCPSAKDAAGTAHMPRSSSLSSLALSAVAVATLQSGSAAGAMSQAPRTPLATVHGH</sequence>
<protein>
    <submittedName>
        <fullName evidence="3">Uncharacterized protein</fullName>
    </submittedName>
</protein>
<accession>A0A7S2WU14</accession>
<dbReference type="InterPro" id="IPR035992">
    <property type="entry name" value="Ricin_B-like_lectins"/>
</dbReference>
<proteinExistence type="predicted"/>
<evidence type="ECO:0000256" key="1">
    <source>
        <dbReference type="SAM" id="MobiDB-lite"/>
    </source>
</evidence>
<name>A0A7S2WU14_9STRA</name>
<feature type="region of interest" description="Disordered" evidence="1">
    <location>
        <begin position="532"/>
        <end position="584"/>
    </location>
</feature>
<gene>
    <name evidence="3" type="ORF">RMAR1173_LOCUS18615</name>
</gene>
<feature type="compositionally biased region" description="Basic residues" evidence="1">
    <location>
        <begin position="557"/>
        <end position="576"/>
    </location>
</feature>
<evidence type="ECO:0000313" key="3">
    <source>
        <dbReference type="EMBL" id="CAD9707624.1"/>
    </source>
</evidence>
<reference evidence="3" key="1">
    <citation type="submission" date="2021-01" db="EMBL/GenBank/DDBJ databases">
        <authorList>
            <person name="Corre E."/>
            <person name="Pelletier E."/>
            <person name="Niang G."/>
            <person name="Scheremetjew M."/>
            <person name="Finn R."/>
            <person name="Kale V."/>
            <person name="Holt S."/>
            <person name="Cochrane G."/>
            <person name="Meng A."/>
            <person name="Brown T."/>
            <person name="Cohen L."/>
        </authorList>
    </citation>
    <scope>NUCLEOTIDE SEQUENCE</scope>
    <source>
        <strain evidence="3">CCMP1243</strain>
    </source>
</reference>
<evidence type="ECO:0000256" key="2">
    <source>
        <dbReference type="SAM" id="SignalP"/>
    </source>
</evidence>
<feature type="chain" id="PRO_5031313554" evidence="2">
    <location>
        <begin position="41"/>
        <end position="756"/>
    </location>
</feature>
<dbReference type="AlphaFoldDB" id="A0A7S2WU14"/>
<feature type="region of interest" description="Disordered" evidence="1">
    <location>
        <begin position="218"/>
        <end position="279"/>
    </location>
</feature>
<feature type="compositionally biased region" description="Basic and acidic residues" evidence="1">
    <location>
        <begin position="543"/>
        <end position="556"/>
    </location>
</feature>
<keyword evidence="2" id="KW-0732">Signal</keyword>
<feature type="region of interest" description="Disordered" evidence="1">
    <location>
        <begin position="737"/>
        <end position="756"/>
    </location>
</feature>
<feature type="signal peptide" evidence="2">
    <location>
        <begin position="1"/>
        <end position="40"/>
    </location>
</feature>
<dbReference type="EMBL" id="HBHJ01028135">
    <property type="protein sequence ID" value="CAD9707624.1"/>
    <property type="molecule type" value="Transcribed_RNA"/>
</dbReference>
<dbReference type="SUPFAM" id="SSF50370">
    <property type="entry name" value="Ricin B-like lectins"/>
    <property type="match status" value="1"/>
</dbReference>